<evidence type="ECO:0000259" key="5">
    <source>
        <dbReference type="PROSITE" id="PS50931"/>
    </source>
</evidence>
<reference evidence="6 7" key="1">
    <citation type="submission" date="2019-12" db="EMBL/GenBank/DDBJ databases">
        <title>Novel species isolated from a subtropical stream in China.</title>
        <authorList>
            <person name="Lu H."/>
        </authorList>
    </citation>
    <scope>NUCLEOTIDE SEQUENCE [LARGE SCALE GENOMIC DNA]</scope>
    <source>
        <strain evidence="6 7">FT50W</strain>
    </source>
</reference>
<dbReference type="GO" id="GO:0043565">
    <property type="term" value="F:sequence-specific DNA binding"/>
    <property type="evidence" value="ECO:0007669"/>
    <property type="project" value="TreeGrafter"/>
</dbReference>
<dbReference type="InterPro" id="IPR036388">
    <property type="entry name" value="WH-like_DNA-bd_sf"/>
</dbReference>
<dbReference type="EMBL" id="WWCP01000001">
    <property type="protein sequence ID" value="MYM80462.1"/>
    <property type="molecule type" value="Genomic_DNA"/>
</dbReference>
<dbReference type="InterPro" id="IPR036390">
    <property type="entry name" value="WH_DNA-bd_sf"/>
</dbReference>
<evidence type="ECO:0000256" key="4">
    <source>
        <dbReference type="ARBA" id="ARBA00023163"/>
    </source>
</evidence>
<dbReference type="PROSITE" id="PS50931">
    <property type="entry name" value="HTH_LYSR"/>
    <property type="match status" value="1"/>
</dbReference>
<dbReference type="AlphaFoldDB" id="A0A6L8MFB5"/>
<dbReference type="SUPFAM" id="SSF53850">
    <property type="entry name" value="Periplasmic binding protein-like II"/>
    <property type="match status" value="1"/>
</dbReference>
<dbReference type="RefSeq" id="WP_161018189.1">
    <property type="nucleotide sequence ID" value="NZ_WWCP01000001.1"/>
</dbReference>
<accession>A0A6L8MFB5</accession>
<keyword evidence="4" id="KW-0804">Transcription</keyword>
<protein>
    <submittedName>
        <fullName evidence="6">LysR family transcriptional regulator</fullName>
    </submittedName>
</protein>
<dbReference type="FunFam" id="1.10.10.10:FF:000001">
    <property type="entry name" value="LysR family transcriptional regulator"/>
    <property type="match status" value="1"/>
</dbReference>
<evidence type="ECO:0000313" key="6">
    <source>
        <dbReference type="EMBL" id="MYM80462.1"/>
    </source>
</evidence>
<dbReference type="GO" id="GO:0003700">
    <property type="term" value="F:DNA-binding transcription factor activity"/>
    <property type="evidence" value="ECO:0007669"/>
    <property type="project" value="InterPro"/>
</dbReference>
<dbReference type="InterPro" id="IPR058163">
    <property type="entry name" value="LysR-type_TF_proteobact-type"/>
</dbReference>
<dbReference type="SUPFAM" id="SSF46785">
    <property type="entry name" value="Winged helix' DNA-binding domain"/>
    <property type="match status" value="1"/>
</dbReference>
<evidence type="ECO:0000256" key="1">
    <source>
        <dbReference type="ARBA" id="ARBA00009437"/>
    </source>
</evidence>
<gene>
    <name evidence="6" type="ORF">GTP44_00615</name>
</gene>
<dbReference type="PANTHER" id="PTHR30537">
    <property type="entry name" value="HTH-TYPE TRANSCRIPTIONAL REGULATOR"/>
    <property type="match status" value="1"/>
</dbReference>
<evidence type="ECO:0000256" key="3">
    <source>
        <dbReference type="ARBA" id="ARBA00023125"/>
    </source>
</evidence>
<keyword evidence="3" id="KW-0238">DNA-binding</keyword>
<proteinExistence type="inferred from homology"/>
<dbReference type="GO" id="GO:0006351">
    <property type="term" value="P:DNA-templated transcription"/>
    <property type="evidence" value="ECO:0007669"/>
    <property type="project" value="TreeGrafter"/>
</dbReference>
<dbReference type="Gene3D" id="1.10.10.10">
    <property type="entry name" value="Winged helix-like DNA-binding domain superfamily/Winged helix DNA-binding domain"/>
    <property type="match status" value="1"/>
</dbReference>
<evidence type="ECO:0000313" key="7">
    <source>
        <dbReference type="Proteomes" id="UP000474565"/>
    </source>
</evidence>
<sequence>MEDFNDLAFFAAVVTHGSFSGAARALGIPKSRVSRRIAELEQRLGVRLLQRSTRAMRVTDVGSAFFAHCEAMTQSARAAMEVAEQAGERPAGRVRVSSPAGVAHLFLAPLLPRFLCAHPDVRLELELTNRRVDVIGEGFDVAMRIRTTLDDSELVVRTFGVSDQVLVASPAFIAAHGPFADVGALRNLPGLGKGGQDGEAPRWRLTGPGDEIVEIDYLPALVVDDVELLTIAAAGGAGIALVPFNACAEAIASGQLSMLFPEYRAGSHQLHAVYASRRGLLPAVRAFIEFLAAELPETMRSQRITR</sequence>
<dbReference type="Pfam" id="PF03466">
    <property type="entry name" value="LysR_substrate"/>
    <property type="match status" value="1"/>
</dbReference>
<evidence type="ECO:0000256" key="2">
    <source>
        <dbReference type="ARBA" id="ARBA00023015"/>
    </source>
</evidence>
<comment type="caution">
    <text evidence="6">The sequence shown here is derived from an EMBL/GenBank/DDBJ whole genome shotgun (WGS) entry which is preliminary data.</text>
</comment>
<name>A0A6L8MFB5_9BURK</name>
<feature type="domain" description="HTH lysR-type" evidence="5">
    <location>
        <begin position="1"/>
        <end position="59"/>
    </location>
</feature>
<dbReference type="PANTHER" id="PTHR30537:SF31">
    <property type="entry name" value="TRANSCRIPTIONAL REGULATOR, LYSR FAMILY"/>
    <property type="match status" value="1"/>
</dbReference>
<dbReference type="Gene3D" id="3.40.190.290">
    <property type="match status" value="1"/>
</dbReference>
<dbReference type="Proteomes" id="UP000474565">
    <property type="component" value="Unassembled WGS sequence"/>
</dbReference>
<organism evidence="6 7">
    <name type="scientific">Duganella lactea</name>
    <dbReference type="NCBI Taxonomy" id="2692173"/>
    <lineage>
        <taxon>Bacteria</taxon>
        <taxon>Pseudomonadati</taxon>
        <taxon>Pseudomonadota</taxon>
        <taxon>Betaproteobacteria</taxon>
        <taxon>Burkholderiales</taxon>
        <taxon>Oxalobacteraceae</taxon>
        <taxon>Telluria group</taxon>
        <taxon>Duganella</taxon>
    </lineage>
</organism>
<keyword evidence="2" id="KW-0805">Transcription regulation</keyword>
<dbReference type="Pfam" id="PF00126">
    <property type="entry name" value="HTH_1"/>
    <property type="match status" value="1"/>
</dbReference>
<dbReference type="InterPro" id="IPR005119">
    <property type="entry name" value="LysR_subst-bd"/>
</dbReference>
<dbReference type="InterPro" id="IPR000847">
    <property type="entry name" value="LysR_HTH_N"/>
</dbReference>
<comment type="similarity">
    <text evidence="1">Belongs to the LysR transcriptional regulatory family.</text>
</comment>